<dbReference type="AlphaFoldDB" id="A0A0N4YQR1"/>
<protein>
    <submittedName>
        <fullName evidence="5">Integrator complex subunit 3 homolog (inferred by orthology to a D. melanogaster protein)</fullName>
    </submittedName>
</protein>
<gene>
    <name evidence="3" type="ORF">NBR_LOCUS19584</name>
</gene>
<dbReference type="WBParaSite" id="NBR_0001958301-mRNA-1">
    <property type="protein sequence ID" value="NBR_0001958301-mRNA-1"/>
    <property type="gene ID" value="NBR_0001958301"/>
</dbReference>
<dbReference type="OMA" id="SVEWATT"/>
<reference evidence="5" key="1">
    <citation type="submission" date="2017-02" db="UniProtKB">
        <authorList>
            <consortium name="WormBaseParasite"/>
        </authorList>
    </citation>
    <scope>IDENTIFICATION</scope>
</reference>
<accession>A0A0N4YQR1</accession>
<evidence type="ECO:0000313" key="4">
    <source>
        <dbReference type="Proteomes" id="UP000271162"/>
    </source>
</evidence>
<dbReference type="Pfam" id="PF24566">
    <property type="entry name" value="HEAT_Ints3_C"/>
    <property type="match status" value="1"/>
</dbReference>
<feature type="region of interest" description="Disordered" evidence="1">
    <location>
        <begin position="304"/>
        <end position="334"/>
    </location>
</feature>
<dbReference type="InterPro" id="IPR045334">
    <property type="entry name" value="INTS3"/>
</dbReference>
<dbReference type="PANTHER" id="PTHR13587:SF7">
    <property type="entry name" value="INTEGRATOR COMPLEX SUBUNIT 3"/>
    <property type="match status" value="1"/>
</dbReference>
<dbReference type="STRING" id="27835.A0A0N4YQR1"/>
<sequence>MLFFIKANDGLSSECISCYRDVARARGEEIETLISADLQQCALDDDRLFAFLVPYVFQKLDVEAGASASVFGVVCSHIDARQIMQLIGEIVRENVVLFRKDSFAQIVSASLDWPTTAQWAFWHLVHAEGIPGEWLIQLLPKLKSSQHAEAAANVMLMLKRADRDPNMNMLRALFSRPPSSEDTFTIDCIKILIEDPSTCKRVSDNVGNLLKKQMAAGDLHMGSGSKSASKKSPQKLSMEQVLAHLEHFTQLCLMKEKKSAEQIFSNATVLEAFQEAEKNDKVAPLRSKFAQLFAVVNILRDESRDKEQSSRTLRGNRGSGSSSSASKTSRHKEEDKDLLLANRFSIVIDSELN</sequence>
<evidence type="ECO:0000259" key="2">
    <source>
        <dbReference type="Pfam" id="PF24566"/>
    </source>
</evidence>
<feature type="compositionally biased region" description="Low complexity" evidence="1">
    <location>
        <begin position="310"/>
        <end position="327"/>
    </location>
</feature>
<evidence type="ECO:0000313" key="5">
    <source>
        <dbReference type="WBParaSite" id="NBR_0001958301-mRNA-1"/>
    </source>
</evidence>
<feature type="domain" description="Ints3-like C-terminal" evidence="2">
    <location>
        <begin position="1"/>
        <end position="295"/>
    </location>
</feature>
<dbReference type="GO" id="GO:0005737">
    <property type="term" value="C:cytoplasm"/>
    <property type="evidence" value="ECO:0007669"/>
    <property type="project" value="TreeGrafter"/>
</dbReference>
<dbReference type="InterPro" id="IPR056518">
    <property type="entry name" value="HEAT_Ints3_C"/>
</dbReference>
<organism evidence="5">
    <name type="scientific">Nippostrongylus brasiliensis</name>
    <name type="common">Rat hookworm</name>
    <dbReference type="NCBI Taxonomy" id="27835"/>
    <lineage>
        <taxon>Eukaryota</taxon>
        <taxon>Metazoa</taxon>
        <taxon>Ecdysozoa</taxon>
        <taxon>Nematoda</taxon>
        <taxon>Chromadorea</taxon>
        <taxon>Rhabditida</taxon>
        <taxon>Rhabditina</taxon>
        <taxon>Rhabditomorpha</taxon>
        <taxon>Strongyloidea</taxon>
        <taxon>Heligmosomidae</taxon>
        <taxon>Nippostrongylus</taxon>
    </lineage>
</organism>
<dbReference type="EMBL" id="UYSL01024300">
    <property type="protein sequence ID" value="VDL83318.1"/>
    <property type="molecule type" value="Genomic_DNA"/>
</dbReference>
<evidence type="ECO:0000256" key="1">
    <source>
        <dbReference type="SAM" id="MobiDB-lite"/>
    </source>
</evidence>
<proteinExistence type="predicted"/>
<keyword evidence="4" id="KW-1185">Reference proteome</keyword>
<reference evidence="3 4" key="2">
    <citation type="submission" date="2018-11" db="EMBL/GenBank/DDBJ databases">
        <authorList>
            <consortium name="Pathogen Informatics"/>
        </authorList>
    </citation>
    <scope>NUCLEOTIDE SEQUENCE [LARGE SCALE GENOMIC DNA]</scope>
</reference>
<dbReference type="Proteomes" id="UP000271162">
    <property type="component" value="Unassembled WGS sequence"/>
</dbReference>
<name>A0A0N4YQR1_NIPBR</name>
<evidence type="ECO:0000313" key="3">
    <source>
        <dbReference type="EMBL" id="VDL83318.1"/>
    </source>
</evidence>
<dbReference type="PANTHER" id="PTHR13587">
    <property type="entry name" value="INTEGRATOR COMPLEX SUBUNIT 3"/>
    <property type="match status" value="1"/>
</dbReference>